<comment type="cofactor">
    <cofactor evidence="13">
        <name>Zn(2+)</name>
        <dbReference type="ChEBI" id="CHEBI:29105"/>
    </cofactor>
    <text evidence="13">Binds 1 zinc ion per subunit.</text>
</comment>
<evidence type="ECO:0000256" key="11">
    <source>
        <dbReference type="ARBA" id="ARBA00049348"/>
    </source>
</evidence>
<dbReference type="AlphaFoldDB" id="B2IFZ9"/>
<dbReference type="GO" id="GO:0008270">
    <property type="term" value="F:zinc ion binding"/>
    <property type="evidence" value="ECO:0007669"/>
    <property type="project" value="InterPro"/>
</dbReference>
<dbReference type="EMBL" id="CP001016">
    <property type="protein sequence ID" value="ACB95738.1"/>
    <property type="molecule type" value="Genomic_DNA"/>
</dbReference>
<feature type="domain" description="HTH araC/xylS-type" evidence="14">
    <location>
        <begin position="107"/>
        <end position="194"/>
    </location>
</feature>
<organism evidence="15 16">
    <name type="scientific">Beijerinckia indica subsp. indica (strain ATCC 9039 / DSM 1715 / NCIMB 8712)</name>
    <dbReference type="NCBI Taxonomy" id="395963"/>
    <lineage>
        <taxon>Bacteria</taxon>
        <taxon>Pseudomonadati</taxon>
        <taxon>Pseudomonadota</taxon>
        <taxon>Alphaproteobacteria</taxon>
        <taxon>Hyphomicrobiales</taxon>
        <taxon>Beijerinckiaceae</taxon>
        <taxon>Beijerinckia</taxon>
    </lineage>
</organism>
<dbReference type="InterPro" id="IPR009057">
    <property type="entry name" value="Homeodomain-like_sf"/>
</dbReference>
<dbReference type="GO" id="GO:0003908">
    <property type="term" value="F:methylated-DNA-[protein]-cysteine S-methyltransferase activity"/>
    <property type="evidence" value="ECO:0007669"/>
    <property type="project" value="UniProtKB-EC"/>
</dbReference>
<feature type="active site" description="Nucleophile; methyl group acceptor from methylphosphotriester" evidence="12">
    <location>
        <position position="47"/>
    </location>
</feature>
<dbReference type="SMART" id="SM00342">
    <property type="entry name" value="HTH_ARAC"/>
    <property type="match status" value="1"/>
</dbReference>
<proteinExistence type="inferred from homology"/>
<evidence type="ECO:0000256" key="9">
    <source>
        <dbReference type="ARBA" id="ARBA00023163"/>
    </source>
</evidence>
<comment type="catalytic activity">
    <reaction evidence="1">
        <text>a 4-O-methyl-thymidine in DNA + L-cysteinyl-[protein] = a thymidine in DNA + S-methyl-L-cysteinyl-[protein]</text>
        <dbReference type="Rhea" id="RHEA:53428"/>
        <dbReference type="Rhea" id="RHEA-COMP:10131"/>
        <dbReference type="Rhea" id="RHEA-COMP:10132"/>
        <dbReference type="Rhea" id="RHEA-COMP:13555"/>
        <dbReference type="Rhea" id="RHEA-COMP:13556"/>
        <dbReference type="ChEBI" id="CHEBI:29950"/>
        <dbReference type="ChEBI" id="CHEBI:82612"/>
        <dbReference type="ChEBI" id="CHEBI:137386"/>
        <dbReference type="ChEBI" id="CHEBI:137387"/>
        <dbReference type="EC" id="2.1.1.63"/>
    </reaction>
</comment>
<dbReference type="Gene3D" id="3.30.160.70">
    <property type="entry name" value="Methylated DNA-protein cysteine methyltransferase domain"/>
    <property type="match status" value="1"/>
</dbReference>
<dbReference type="PROSITE" id="PS00374">
    <property type="entry name" value="MGMT"/>
    <property type="match status" value="1"/>
</dbReference>
<keyword evidence="13" id="KW-0862">Zinc</keyword>
<feature type="active site" description="Nucleophile; methyl group acceptor from either O6-methylguanine or O4-methylthymine" evidence="12">
    <location>
        <position position="332"/>
    </location>
</feature>
<keyword evidence="8" id="KW-0010">Activator</keyword>
<evidence type="ECO:0000313" key="16">
    <source>
        <dbReference type="Proteomes" id="UP000001695"/>
    </source>
</evidence>
<dbReference type="GO" id="GO:0003700">
    <property type="term" value="F:DNA-binding transcription factor activity"/>
    <property type="evidence" value="ECO:0007669"/>
    <property type="project" value="InterPro"/>
</dbReference>
<feature type="binding site" evidence="13">
    <location>
        <position position="81"/>
    </location>
    <ligand>
        <name>Zn(2+)</name>
        <dbReference type="ChEBI" id="CHEBI:29105"/>
    </ligand>
</feature>
<dbReference type="PANTHER" id="PTHR10815:SF14">
    <property type="entry name" value="BIFUNCTIONAL TRANSCRIPTIONAL ACTIVATOR_DNA REPAIR ENZYME ADA"/>
    <property type="match status" value="1"/>
</dbReference>
<dbReference type="Pfam" id="PF01035">
    <property type="entry name" value="DNA_binding_1"/>
    <property type="match status" value="1"/>
</dbReference>
<dbReference type="SUPFAM" id="SSF46767">
    <property type="entry name" value="Methylated DNA-protein cysteine methyltransferase, C-terminal domain"/>
    <property type="match status" value="1"/>
</dbReference>
<evidence type="ECO:0000256" key="3">
    <source>
        <dbReference type="ARBA" id="ARBA00011918"/>
    </source>
</evidence>
<dbReference type="GO" id="GO:0043565">
    <property type="term" value="F:sequence-specific DNA binding"/>
    <property type="evidence" value="ECO:0007669"/>
    <property type="project" value="InterPro"/>
</dbReference>
<dbReference type="Gene3D" id="1.10.10.60">
    <property type="entry name" value="Homeodomain-like"/>
    <property type="match status" value="2"/>
</dbReference>
<evidence type="ECO:0000259" key="14">
    <source>
        <dbReference type="PROSITE" id="PS01124"/>
    </source>
</evidence>
<feature type="binding site" evidence="13">
    <location>
        <position position="47"/>
    </location>
    <ligand>
        <name>Zn(2+)</name>
        <dbReference type="ChEBI" id="CHEBI:29105"/>
    </ligand>
</feature>
<dbReference type="InterPro" id="IPR018060">
    <property type="entry name" value="HTH_AraC"/>
</dbReference>
<dbReference type="Pfam" id="PF02805">
    <property type="entry name" value="Ada_Zn_binding"/>
    <property type="match status" value="1"/>
</dbReference>
<dbReference type="InterPro" id="IPR004026">
    <property type="entry name" value="Ada_DNA_repair_Zn-bd"/>
</dbReference>
<dbReference type="HOGENOM" id="CLU_000445_52_0_5"/>
<dbReference type="InterPro" id="IPR036217">
    <property type="entry name" value="MethylDNA_cys_MeTrfase_DNAb"/>
</dbReference>
<gene>
    <name evidence="15" type="ordered locus">Bind_2118</name>
</gene>
<evidence type="ECO:0000256" key="4">
    <source>
        <dbReference type="ARBA" id="ARBA00022603"/>
    </source>
</evidence>
<evidence type="ECO:0000256" key="13">
    <source>
        <dbReference type="PIRSR" id="PIRSR000409-3"/>
    </source>
</evidence>
<dbReference type="SUPFAM" id="SSF57884">
    <property type="entry name" value="Ada DNA repair protein, N-terminal domain (N-Ada 10)"/>
    <property type="match status" value="1"/>
</dbReference>
<name>B2IFZ9_BEII9</name>
<dbReference type="EC" id="2.1.1.63" evidence="3"/>
<dbReference type="InterPro" id="IPR035451">
    <property type="entry name" value="Ada-like_dom_sf"/>
</dbReference>
<dbReference type="Gene3D" id="3.40.10.10">
    <property type="entry name" value="DNA Methylphosphotriester Repair Domain"/>
    <property type="match status" value="1"/>
</dbReference>
<dbReference type="GO" id="GO:0032259">
    <property type="term" value="P:methylation"/>
    <property type="evidence" value="ECO:0007669"/>
    <property type="project" value="UniProtKB-KW"/>
</dbReference>
<dbReference type="NCBIfam" id="NF011964">
    <property type="entry name" value="PRK15435.1"/>
    <property type="match status" value="1"/>
</dbReference>
<keyword evidence="5" id="KW-0808">Transferase</keyword>
<dbReference type="InterPro" id="IPR014048">
    <property type="entry name" value="MethylDNA_cys_MeTrfase_DNA-bd"/>
</dbReference>
<comment type="catalytic activity">
    <reaction evidence="11">
        <text>a 6-O-methyl-2'-deoxyguanosine in DNA + L-cysteinyl-[protein] = S-methyl-L-cysteinyl-[protein] + a 2'-deoxyguanosine in DNA</text>
        <dbReference type="Rhea" id="RHEA:24000"/>
        <dbReference type="Rhea" id="RHEA-COMP:10131"/>
        <dbReference type="Rhea" id="RHEA-COMP:10132"/>
        <dbReference type="Rhea" id="RHEA-COMP:11367"/>
        <dbReference type="Rhea" id="RHEA-COMP:11368"/>
        <dbReference type="ChEBI" id="CHEBI:29950"/>
        <dbReference type="ChEBI" id="CHEBI:82612"/>
        <dbReference type="ChEBI" id="CHEBI:85445"/>
        <dbReference type="ChEBI" id="CHEBI:85448"/>
        <dbReference type="EC" id="2.1.1.63"/>
    </reaction>
</comment>
<dbReference type="InterPro" id="IPR016221">
    <property type="entry name" value="Bifunct_regulatory_prot_Ada"/>
</dbReference>
<dbReference type="GO" id="GO:0006281">
    <property type="term" value="P:DNA repair"/>
    <property type="evidence" value="ECO:0007669"/>
    <property type="project" value="UniProtKB-KW"/>
</dbReference>
<dbReference type="Gene3D" id="1.10.10.10">
    <property type="entry name" value="Winged helix-like DNA-binding domain superfamily/Winged helix DNA-binding domain"/>
    <property type="match status" value="1"/>
</dbReference>
<keyword evidence="16" id="KW-1185">Reference proteome</keyword>
<evidence type="ECO:0000256" key="12">
    <source>
        <dbReference type="PIRSR" id="PIRSR000409-1"/>
    </source>
</evidence>
<dbReference type="KEGG" id="bid:Bind_2118"/>
<evidence type="ECO:0000256" key="5">
    <source>
        <dbReference type="ARBA" id="ARBA00022679"/>
    </source>
</evidence>
<dbReference type="PANTHER" id="PTHR10815">
    <property type="entry name" value="METHYLATED-DNA--PROTEIN-CYSTEINE METHYLTRANSFERASE"/>
    <property type="match status" value="1"/>
</dbReference>
<evidence type="ECO:0000256" key="6">
    <source>
        <dbReference type="ARBA" id="ARBA00022763"/>
    </source>
</evidence>
<dbReference type="Pfam" id="PF12833">
    <property type="entry name" value="HTH_18"/>
    <property type="match status" value="1"/>
</dbReference>
<comment type="similarity">
    <text evidence="2">Belongs to the MGMT family.</text>
</comment>
<dbReference type="RefSeq" id="WP_012385094.1">
    <property type="nucleotide sequence ID" value="NC_010581.1"/>
</dbReference>
<keyword evidence="9" id="KW-0804">Transcription</keyword>
<sequence length="366" mass="39616">MRQHALPRGTQPAVPIEDDPRWIAVVDRDSRFDGTFVYSVKTTGIYCRPSCPSRLAKPGNIRFHAHCAAAEKAGFRPCLRCRPHEASLAHDHADLIVAACRRIETAQKQLSLDQLAKAAGLSPFHFHRLFKSITGLSPKAYGAAHRMNKIHKALSAGEESVTATIYASGYQSSSRFYATSKEMLGMTATAFREGGNLAEIRFALGETSLGSLLVACSAQGVCAIFLGDDPEALVHELQGRFPKAHLIGGDEGFEALVAKVVGFVETPARGLDLPLDIRGTAFQHKVWQALCEVPFGETASYTDIARRIGAPKAVRAVAQACAANKIAVAIPCHRILRTDGSLSGYRWGVERKRALLLKEGATKNSN</sequence>
<keyword evidence="6" id="KW-0227">DNA damage</keyword>
<feature type="binding site" evidence="13">
    <location>
        <position position="78"/>
    </location>
    <ligand>
        <name>Zn(2+)</name>
        <dbReference type="ChEBI" id="CHEBI:29105"/>
    </ligand>
</feature>
<dbReference type="eggNOG" id="COG0350">
    <property type="taxonomic scope" value="Bacteria"/>
</dbReference>
<evidence type="ECO:0000256" key="2">
    <source>
        <dbReference type="ARBA" id="ARBA00008711"/>
    </source>
</evidence>
<dbReference type="NCBIfam" id="TIGR00589">
    <property type="entry name" value="ogt"/>
    <property type="match status" value="1"/>
</dbReference>
<evidence type="ECO:0000256" key="10">
    <source>
        <dbReference type="ARBA" id="ARBA00023204"/>
    </source>
</evidence>
<evidence type="ECO:0000256" key="7">
    <source>
        <dbReference type="ARBA" id="ARBA00023015"/>
    </source>
</evidence>
<dbReference type="CDD" id="cd06445">
    <property type="entry name" value="ATase"/>
    <property type="match status" value="1"/>
</dbReference>
<dbReference type="InterPro" id="IPR036631">
    <property type="entry name" value="MGMT_N_sf"/>
</dbReference>
<keyword evidence="7" id="KW-0805">Transcription regulation</keyword>
<dbReference type="eggNOG" id="COG2169">
    <property type="taxonomic scope" value="Bacteria"/>
</dbReference>
<keyword evidence="13" id="KW-0479">Metal-binding</keyword>
<dbReference type="PROSITE" id="PS01124">
    <property type="entry name" value="HTH_ARAC_FAMILY_2"/>
    <property type="match status" value="1"/>
</dbReference>
<dbReference type="SUPFAM" id="SSF46689">
    <property type="entry name" value="Homeodomain-like"/>
    <property type="match status" value="1"/>
</dbReference>
<evidence type="ECO:0000313" key="15">
    <source>
        <dbReference type="EMBL" id="ACB95738.1"/>
    </source>
</evidence>
<dbReference type="SUPFAM" id="SSF53155">
    <property type="entry name" value="Methylated DNA-protein cysteine methyltransferase domain"/>
    <property type="match status" value="1"/>
</dbReference>
<keyword evidence="10" id="KW-0234">DNA repair</keyword>
<dbReference type="STRING" id="395963.Bind_2118"/>
<dbReference type="FunFam" id="1.10.10.10:FF:000214">
    <property type="entry name" value="Methylated-DNA--protein-cysteine methyltransferase"/>
    <property type="match status" value="1"/>
</dbReference>
<protein>
    <recommendedName>
        <fullName evidence="3">methylated-DNA--[protein]-cysteine S-methyltransferase</fullName>
        <ecNumber evidence="3">2.1.1.63</ecNumber>
    </recommendedName>
</protein>
<reference evidence="15 16" key="2">
    <citation type="journal article" date="2010" name="J. Bacteriol.">
        <title>Complete genome sequence of Beijerinckia indica subsp. indica.</title>
        <authorList>
            <person name="Tamas I."/>
            <person name="Dedysh S.N."/>
            <person name="Liesack W."/>
            <person name="Stott M.B."/>
            <person name="Alam M."/>
            <person name="Murrell J.C."/>
            <person name="Dunfield P.F."/>
        </authorList>
    </citation>
    <scope>NUCLEOTIDE SEQUENCE [LARGE SCALE GENOMIC DNA]</scope>
    <source>
        <strain evidence="16">ATCC 9039 / DSM 1715 / NCIMB 8712</strain>
    </source>
</reference>
<dbReference type="InterPro" id="IPR036388">
    <property type="entry name" value="WH-like_DNA-bd_sf"/>
</dbReference>
<evidence type="ECO:0000256" key="1">
    <source>
        <dbReference type="ARBA" id="ARBA00001286"/>
    </source>
</evidence>
<keyword evidence="4" id="KW-0489">Methyltransferase</keyword>
<reference evidence="16" key="1">
    <citation type="submission" date="2008-03" db="EMBL/GenBank/DDBJ databases">
        <title>Complete sequence of chromosome of Beijerinckia indica subsp. indica ATCC 9039.</title>
        <authorList>
            <consortium name="US DOE Joint Genome Institute"/>
            <person name="Copeland A."/>
            <person name="Lucas S."/>
            <person name="Lapidus A."/>
            <person name="Glavina del Rio T."/>
            <person name="Dalin E."/>
            <person name="Tice H."/>
            <person name="Bruce D."/>
            <person name="Goodwin L."/>
            <person name="Pitluck S."/>
            <person name="LaButti K."/>
            <person name="Schmutz J."/>
            <person name="Larimer F."/>
            <person name="Land M."/>
            <person name="Hauser L."/>
            <person name="Kyrpides N."/>
            <person name="Mikhailova N."/>
            <person name="Dunfield P.F."/>
            <person name="Dedysh S.N."/>
            <person name="Liesack W."/>
            <person name="Saw J.H."/>
            <person name="Alam M."/>
            <person name="Chen Y."/>
            <person name="Murrell J.C."/>
            <person name="Richardson P."/>
        </authorList>
    </citation>
    <scope>NUCLEOTIDE SEQUENCE [LARGE SCALE GENOMIC DNA]</scope>
    <source>
        <strain evidence="16">ATCC 9039 / DSM 1715 / NCIMB 8712</strain>
    </source>
</reference>
<feature type="binding site" evidence="13">
    <location>
        <position position="51"/>
    </location>
    <ligand>
        <name>Zn(2+)</name>
        <dbReference type="ChEBI" id="CHEBI:29105"/>
    </ligand>
</feature>
<evidence type="ECO:0000256" key="8">
    <source>
        <dbReference type="ARBA" id="ARBA00023159"/>
    </source>
</evidence>
<dbReference type="PIRSF" id="PIRSF000409">
    <property type="entry name" value="Ada"/>
    <property type="match status" value="1"/>
</dbReference>
<dbReference type="InterPro" id="IPR001497">
    <property type="entry name" value="MethylDNA_cys_MeTrfase_AS"/>
</dbReference>
<accession>B2IFZ9</accession>
<dbReference type="Proteomes" id="UP000001695">
    <property type="component" value="Chromosome"/>
</dbReference>